<name>G7IQJ4_MEDTR</name>
<sequence length="85" mass="10321">MGIHFHHYYNLHPSSLPSFYHEAATSKANSRRIHFFVSTINNLSLFLLCMFKPNYKKSEVFEFSIWCYCFFLDRIDEDEEEEDER</sequence>
<reference evidence="1 3" key="1">
    <citation type="journal article" date="2011" name="Nature">
        <title>The Medicago genome provides insight into the evolution of rhizobial symbioses.</title>
        <authorList>
            <person name="Young N.D."/>
            <person name="Debelle F."/>
            <person name="Oldroyd G.E."/>
            <person name="Geurts R."/>
            <person name="Cannon S.B."/>
            <person name="Udvardi M.K."/>
            <person name="Benedito V.A."/>
            <person name="Mayer K.F."/>
            <person name="Gouzy J."/>
            <person name="Schoof H."/>
            <person name="Van de Peer Y."/>
            <person name="Proost S."/>
            <person name="Cook D.R."/>
            <person name="Meyers B.C."/>
            <person name="Spannagl M."/>
            <person name="Cheung F."/>
            <person name="De Mita S."/>
            <person name="Krishnakumar V."/>
            <person name="Gundlach H."/>
            <person name="Zhou S."/>
            <person name="Mudge J."/>
            <person name="Bharti A.K."/>
            <person name="Murray J.D."/>
            <person name="Naoumkina M.A."/>
            <person name="Rosen B."/>
            <person name="Silverstein K.A."/>
            <person name="Tang H."/>
            <person name="Rombauts S."/>
            <person name="Zhao P.X."/>
            <person name="Zhou P."/>
            <person name="Barbe V."/>
            <person name="Bardou P."/>
            <person name="Bechner M."/>
            <person name="Bellec A."/>
            <person name="Berger A."/>
            <person name="Berges H."/>
            <person name="Bidwell S."/>
            <person name="Bisseling T."/>
            <person name="Choisne N."/>
            <person name="Couloux A."/>
            <person name="Denny R."/>
            <person name="Deshpande S."/>
            <person name="Dai X."/>
            <person name="Doyle J.J."/>
            <person name="Dudez A.M."/>
            <person name="Farmer A.D."/>
            <person name="Fouteau S."/>
            <person name="Franken C."/>
            <person name="Gibelin C."/>
            <person name="Gish J."/>
            <person name="Goldstein S."/>
            <person name="Gonzalez A.J."/>
            <person name="Green P.J."/>
            <person name="Hallab A."/>
            <person name="Hartog M."/>
            <person name="Hua A."/>
            <person name="Humphray S.J."/>
            <person name="Jeong D.H."/>
            <person name="Jing Y."/>
            <person name="Jocker A."/>
            <person name="Kenton S.M."/>
            <person name="Kim D.J."/>
            <person name="Klee K."/>
            <person name="Lai H."/>
            <person name="Lang C."/>
            <person name="Lin S."/>
            <person name="Macmil S.L."/>
            <person name="Magdelenat G."/>
            <person name="Matthews L."/>
            <person name="McCorrison J."/>
            <person name="Monaghan E.L."/>
            <person name="Mun J.H."/>
            <person name="Najar F.Z."/>
            <person name="Nicholson C."/>
            <person name="Noirot C."/>
            <person name="O'Bleness M."/>
            <person name="Paule C.R."/>
            <person name="Poulain J."/>
            <person name="Prion F."/>
            <person name="Qin B."/>
            <person name="Qu C."/>
            <person name="Retzel E.F."/>
            <person name="Riddle C."/>
            <person name="Sallet E."/>
            <person name="Samain S."/>
            <person name="Samson N."/>
            <person name="Sanders I."/>
            <person name="Saurat O."/>
            <person name="Scarpelli C."/>
            <person name="Schiex T."/>
            <person name="Segurens B."/>
            <person name="Severin A.J."/>
            <person name="Sherrier D.J."/>
            <person name="Shi R."/>
            <person name="Sims S."/>
            <person name="Singer S.R."/>
            <person name="Sinharoy S."/>
            <person name="Sterck L."/>
            <person name="Viollet A."/>
            <person name="Wang B.B."/>
            <person name="Wang K."/>
            <person name="Wang M."/>
            <person name="Wang X."/>
            <person name="Warfsmann J."/>
            <person name="Weissenbach J."/>
            <person name="White D.D."/>
            <person name="White J.D."/>
            <person name="Wiley G.B."/>
            <person name="Wincker P."/>
            <person name="Xing Y."/>
            <person name="Yang L."/>
            <person name="Yao Z."/>
            <person name="Ying F."/>
            <person name="Zhai J."/>
            <person name="Zhou L."/>
            <person name="Zuber A."/>
            <person name="Denarie J."/>
            <person name="Dixon R.A."/>
            <person name="May G.D."/>
            <person name="Schwartz D.C."/>
            <person name="Rogers J."/>
            <person name="Quetier F."/>
            <person name="Town C.D."/>
            <person name="Roe B.A."/>
        </authorList>
    </citation>
    <scope>NUCLEOTIDE SEQUENCE [LARGE SCALE GENOMIC DNA]</scope>
    <source>
        <strain evidence="1">A17</strain>
        <strain evidence="2 3">cv. Jemalong A17</strain>
    </source>
</reference>
<dbReference type="EnsemblPlants" id="AES65878">
    <property type="protein sequence ID" value="AES65878"/>
    <property type="gene ID" value="MTR_2g054230"/>
</dbReference>
<dbReference type="PaxDb" id="3880-AES65878"/>
<accession>G7IQJ4</accession>
<dbReference type="HOGENOM" id="CLU_2516019_0_0_1"/>
<evidence type="ECO:0000313" key="3">
    <source>
        <dbReference type="Proteomes" id="UP000002051"/>
    </source>
</evidence>
<proteinExistence type="predicted"/>
<protein>
    <submittedName>
        <fullName evidence="1 2">Uncharacterized protein</fullName>
    </submittedName>
</protein>
<organism evidence="1 3">
    <name type="scientific">Medicago truncatula</name>
    <name type="common">Barrel medic</name>
    <name type="synonym">Medicago tribuloides</name>
    <dbReference type="NCBI Taxonomy" id="3880"/>
    <lineage>
        <taxon>Eukaryota</taxon>
        <taxon>Viridiplantae</taxon>
        <taxon>Streptophyta</taxon>
        <taxon>Embryophyta</taxon>
        <taxon>Tracheophyta</taxon>
        <taxon>Spermatophyta</taxon>
        <taxon>Magnoliopsida</taxon>
        <taxon>eudicotyledons</taxon>
        <taxon>Gunneridae</taxon>
        <taxon>Pentapetalae</taxon>
        <taxon>rosids</taxon>
        <taxon>fabids</taxon>
        <taxon>Fabales</taxon>
        <taxon>Fabaceae</taxon>
        <taxon>Papilionoideae</taxon>
        <taxon>50 kb inversion clade</taxon>
        <taxon>NPAAA clade</taxon>
        <taxon>Hologalegina</taxon>
        <taxon>IRL clade</taxon>
        <taxon>Trifolieae</taxon>
        <taxon>Medicago</taxon>
    </lineage>
</organism>
<evidence type="ECO:0000313" key="1">
    <source>
        <dbReference type="EMBL" id="AES65878.1"/>
    </source>
</evidence>
<reference evidence="2" key="3">
    <citation type="submission" date="2015-04" db="UniProtKB">
        <authorList>
            <consortium name="EnsemblPlants"/>
        </authorList>
    </citation>
    <scope>IDENTIFICATION</scope>
    <source>
        <strain evidence="2">cv. Jemalong A17</strain>
    </source>
</reference>
<dbReference type="EMBL" id="CM001218">
    <property type="protein sequence ID" value="AES65878.1"/>
    <property type="molecule type" value="Genomic_DNA"/>
</dbReference>
<reference evidence="1 3" key="2">
    <citation type="journal article" date="2014" name="BMC Genomics">
        <title>An improved genome release (version Mt4.0) for the model legume Medicago truncatula.</title>
        <authorList>
            <person name="Tang H."/>
            <person name="Krishnakumar V."/>
            <person name="Bidwell S."/>
            <person name="Rosen B."/>
            <person name="Chan A."/>
            <person name="Zhou S."/>
            <person name="Gentzbittel L."/>
            <person name="Childs K.L."/>
            <person name="Yandell M."/>
            <person name="Gundlach H."/>
            <person name="Mayer K.F."/>
            <person name="Schwartz D.C."/>
            <person name="Town C.D."/>
        </authorList>
    </citation>
    <scope>GENOME REANNOTATION</scope>
    <source>
        <strain evidence="2 3">cv. Jemalong A17</strain>
    </source>
</reference>
<dbReference type="AlphaFoldDB" id="G7IQJ4"/>
<dbReference type="Proteomes" id="UP000002051">
    <property type="component" value="Chromosome 2"/>
</dbReference>
<gene>
    <name evidence="1" type="ordered locus">MTR_2g054230</name>
</gene>
<evidence type="ECO:0000313" key="2">
    <source>
        <dbReference type="EnsemblPlants" id="AES65878"/>
    </source>
</evidence>
<keyword evidence="3" id="KW-1185">Reference proteome</keyword>